<reference evidence="2" key="2">
    <citation type="submission" date="2020-09" db="EMBL/GenBank/DDBJ databases">
        <authorList>
            <person name="Sun Q."/>
            <person name="Zhou Y."/>
        </authorList>
    </citation>
    <scope>NUCLEOTIDE SEQUENCE</scope>
    <source>
        <strain evidence="2">CGMCC 1.6333</strain>
    </source>
</reference>
<protein>
    <submittedName>
        <fullName evidence="2">Oxidoreductase</fullName>
    </submittedName>
</protein>
<name>A0A917TH05_9BACI</name>
<dbReference type="RefSeq" id="WP_117152018.1">
    <property type="nucleotide sequence ID" value="NZ_BMLG01000001.1"/>
</dbReference>
<dbReference type="InterPro" id="IPR023210">
    <property type="entry name" value="NADP_OxRdtase_dom"/>
</dbReference>
<dbReference type="Pfam" id="PF00248">
    <property type="entry name" value="Aldo_ket_red"/>
    <property type="match status" value="1"/>
</dbReference>
<dbReference type="InterPro" id="IPR020471">
    <property type="entry name" value="AKR"/>
</dbReference>
<reference evidence="2" key="1">
    <citation type="journal article" date="2014" name="Int. J. Syst. Evol. Microbiol.">
        <title>Complete genome sequence of Corynebacterium casei LMG S-19264T (=DSM 44701T), isolated from a smear-ripened cheese.</title>
        <authorList>
            <consortium name="US DOE Joint Genome Institute (JGI-PGF)"/>
            <person name="Walter F."/>
            <person name="Albersmeier A."/>
            <person name="Kalinowski J."/>
            <person name="Ruckert C."/>
        </authorList>
    </citation>
    <scope>NUCLEOTIDE SEQUENCE</scope>
    <source>
        <strain evidence="2">CGMCC 1.6333</strain>
    </source>
</reference>
<gene>
    <name evidence="2" type="ORF">GCM10011351_05270</name>
</gene>
<comment type="caution">
    <text evidence="2">The sequence shown here is derived from an EMBL/GenBank/DDBJ whole genome shotgun (WGS) entry which is preliminary data.</text>
</comment>
<evidence type="ECO:0000313" key="2">
    <source>
        <dbReference type="EMBL" id="GGM22322.1"/>
    </source>
</evidence>
<dbReference type="GO" id="GO:0016491">
    <property type="term" value="F:oxidoreductase activity"/>
    <property type="evidence" value="ECO:0007669"/>
    <property type="project" value="InterPro"/>
</dbReference>
<dbReference type="Proteomes" id="UP000618460">
    <property type="component" value="Unassembled WGS sequence"/>
</dbReference>
<feature type="domain" description="NADP-dependent oxidoreductase" evidence="1">
    <location>
        <begin position="15"/>
        <end position="295"/>
    </location>
</feature>
<proteinExistence type="predicted"/>
<keyword evidence="3" id="KW-1185">Reference proteome</keyword>
<dbReference type="CDD" id="cd19086">
    <property type="entry name" value="AKR_AKR11C1"/>
    <property type="match status" value="1"/>
</dbReference>
<dbReference type="PRINTS" id="PR00069">
    <property type="entry name" value="ALDKETRDTASE"/>
</dbReference>
<dbReference type="OrthoDB" id="9773828at2"/>
<dbReference type="InterPro" id="IPR036812">
    <property type="entry name" value="NAD(P)_OxRdtase_dom_sf"/>
</dbReference>
<dbReference type="PANTHER" id="PTHR43312">
    <property type="entry name" value="D-THREO-ALDOSE 1-DEHYDROGENASE"/>
    <property type="match status" value="1"/>
</dbReference>
<dbReference type="Gene3D" id="3.20.20.100">
    <property type="entry name" value="NADP-dependent oxidoreductase domain"/>
    <property type="match status" value="1"/>
</dbReference>
<dbReference type="PANTHER" id="PTHR43312:SF1">
    <property type="entry name" value="NADP-DEPENDENT OXIDOREDUCTASE DOMAIN-CONTAINING PROTEIN"/>
    <property type="match status" value="1"/>
</dbReference>
<dbReference type="EMBL" id="BMLG01000001">
    <property type="protein sequence ID" value="GGM22322.1"/>
    <property type="molecule type" value="Genomic_DNA"/>
</dbReference>
<accession>A0A917TH05</accession>
<dbReference type="AlphaFoldDB" id="A0A917TH05"/>
<evidence type="ECO:0000259" key="1">
    <source>
        <dbReference type="Pfam" id="PF00248"/>
    </source>
</evidence>
<sequence>MKKNRLGQSNLYVSELGLGCMSLGTNVNKAKEIVTEAIDQGINYLDTADLYDQGENEAIVGKSIKGKRDQIILATKVGNHLNDDGSWFWHPSKAYIKEQVKRSLQRLETDYIDLYQLHGGTIDDPIDETIEAFEDLKQEGVIRYYGISSIRPNVIKEYVKRSSIVSVMMQYSLLDRRPEEEMLNLLAENNISVVTRGALAKGMLSDHAKKVIENKGRDGYLDYSYQELKDVVENLEQIDISGQSLSATSLQYALHHKAVASAVTGVSSVEQLKNNITITNSPKLTDADYQKLQSITKAITYQKY</sequence>
<organism evidence="2 3">
    <name type="scientific">Paraliobacillus quinghaiensis</name>
    <dbReference type="NCBI Taxonomy" id="470815"/>
    <lineage>
        <taxon>Bacteria</taxon>
        <taxon>Bacillati</taxon>
        <taxon>Bacillota</taxon>
        <taxon>Bacilli</taxon>
        <taxon>Bacillales</taxon>
        <taxon>Bacillaceae</taxon>
        <taxon>Paraliobacillus</taxon>
    </lineage>
</organism>
<dbReference type="SUPFAM" id="SSF51430">
    <property type="entry name" value="NAD(P)-linked oxidoreductase"/>
    <property type="match status" value="1"/>
</dbReference>
<dbReference type="InterPro" id="IPR053135">
    <property type="entry name" value="AKR2_Oxidoreductase"/>
</dbReference>
<evidence type="ECO:0000313" key="3">
    <source>
        <dbReference type="Proteomes" id="UP000618460"/>
    </source>
</evidence>